<feature type="domain" description="Thioredoxin" evidence="2">
    <location>
        <begin position="165"/>
        <end position="394"/>
    </location>
</feature>
<evidence type="ECO:0000259" key="2">
    <source>
        <dbReference type="PROSITE" id="PS51352"/>
    </source>
</evidence>
<accession>A0ABD3QQ35</accession>
<sequence>MKATMKPFYPKRHRLSTSIIFAILAVIVILAQSSYGQEEAVIDASGQVELDDVTDLDAVENARVDAANDLGDLNELLEALEGESRDSSFLGGADDVDDVRNVEQDDLGTVAANDGASSPGVAAEQLSDATLRQQHQEQMPSNESNHYEEVSAESVAAETQQDFSPDEQQQSQQQQPPTQSGPFIDIFGEVLLSLEMVDETHAQVHQHFTNEALAGKKVVGLYFSADWCGPCRQFTPDLVTFYEKMNSRRGKQNEFEIVWISRCRSIDDFGQYFTHMKWLALPPQEAMGKRGQYLGEKYKVKSIPTLVLLDEIGNVITTDARNKIPLDKAGIGFPWRSPMSILISTLVPRSFRLLMKSQVGGVVDLMKKVLLGGGRSAGAGGLGGVFTKLKEAVEKVGRR</sequence>
<feature type="compositionally biased region" description="Low complexity" evidence="1">
    <location>
        <begin position="152"/>
        <end position="180"/>
    </location>
</feature>
<dbReference type="PANTHER" id="PTHR46472:SF1">
    <property type="entry name" value="NUCLEOREDOXIN"/>
    <property type="match status" value="1"/>
</dbReference>
<dbReference type="AlphaFoldDB" id="A0ABD3QQ35"/>
<organism evidence="3 4">
    <name type="scientific">Cyclotella cryptica</name>
    <dbReference type="NCBI Taxonomy" id="29204"/>
    <lineage>
        <taxon>Eukaryota</taxon>
        <taxon>Sar</taxon>
        <taxon>Stramenopiles</taxon>
        <taxon>Ochrophyta</taxon>
        <taxon>Bacillariophyta</taxon>
        <taxon>Coscinodiscophyceae</taxon>
        <taxon>Thalassiosirophycidae</taxon>
        <taxon>Stephanodiscales</taxon>
        <taxon>Stephanodiscaceae</taxon>
        <taxon>Cyclotella</taxon>
    </lineage>
</organism>
<proteinExistence type="predicted"/>
<dbReference type="PROSITE" id="PS51352">
    <property type="entry name" value="THIOREDOXIN_2"/>
    <property type="match status" value="1"/>
</dbReference>
<comment type="caution">
    <text evidence="3">The sequence shown here is derived from an EMBL/GenBank/DDBJ whole genome shotgun (WGS) entry which is preliminary data.</text>
</comment>
<dbReference type="PANTHER" id="PTHR46472">
    <property type="entry name" value="NUCLEOREDOXIN"/>
    <property type="match status" value="1"/>
</dbReference>
<dbReference type="EMBL" id="JABMIG020000021">
    <property type="protein sequence ID" value="KAL3802243.1"/>
    <property type="molecule type" value="Genomic_DNA"/>
</dbReference>
<reference evidence="3 4" key="1">
    <citation type="journal article" date="2020" name="G3 (Bethesda)">
        <title>Improved Reference Genome for Cyclotella cryptica CCMP332, a Model for Cell Wall Morphogenesis, Salinity Adaptation, and Lipid Production in Diatoms (Bacillariophyta).</title>
        <authorList>
            <person name="Roberts W.R."/>
            <person name="Downey K.M."/>
            <person name="Ruck E.C."/>
            <person name="Traller J.C."/>
            <person name="Alverson A.J."/>
        </authorList>
    </citation>
    <scope>NUCLEOTIDE SEQUENCE [LARGE SCALE GENOMIC DNA]</scope>
    <source>
        <strain evidence="3 4">CCMP332</strain>
    </source>
</reference>
<evidence type="ECO:0000313" key="3">
    <source>
        <dbReference type="EMBL" id="KAL3802243.1"/>
    </source>
</evidence>
<evidence type="ECO:0000256" key="1">
    <source>
        <dbReference type="SAM" id="MobiDB-lite"/>
    </source>
</evidence>
<gene>
    <name evidence="3" type="ORF">HJC23_001787</name>
</gene>
<dbReference type="Proteomes" id="UP001516023">
    <property type="component" value="Unassembled WGS sequence"/>
</dbReference>
<dbReference type="Gene3D" id="3.40.30.10">
    <property type="entry name" value="Glutaredoxin"/>
    <property type="match status" value="1"/>
</dbReference>
<dbReference type="CDD" id="cd02964">
    <property type="entry name" value="TryX_like_family"/>
    <property type="match status" value="1"/>
</dbReference>
<dbReference type="InterPro" id="IPR013766">
    <property type="entry name" value="Thioredoxin_domain"/>
</dbReference>
<dbReference type="SUPFAM" id="SSF52833">
    <property type="entry name" value="Thioredoxin-like"/>
    <property type="match status" value="1"/>
</dbReference>
<name>A0ABD3QQ35_9STRA</name>
<dbReference type="InterPro" id="IPR036249">
    <property type="entry name" value="Thioredoxin-like_sf"/>
</dbReference>
<dbReference type="Pfam" id="PF13905">
    <property type="entry name" value="Thioredoxin_8"/>
    <property type="match status" value="1"/>
</dbReference>
<feature type="compositionally biased region" description="Polar residues" evidence="1">
    <location>
        <begin position="131"/>
        <end position="144"/>
    </location>
</feature>
<dbReference type="InterPro" id="IPR012336">
    <property type="entry name" value="Thioredoxin-like_fold"/>
</dbReference>
<keyword evidence="4" id="KW-1185">Reference proteome</keyword>
<protein>
    <recommendedName>
        <fullName evidence="2">Thioredoxin domain-containing protein</fullName>
    </recommendedName>
</protein>
<evidence type="ECO:0000313" key="4">
    <source>
        <dbReference type="Proteomes" id="UP001516023"/>
    </source>
</evidence>
<feature type="region of interest" description="Disordered" evidence="1">
    <location>
        <begin position="131"/>
        <end position="181"/>
    </location>
</feature>